<accession>A0A172Q028</accession>
<name>A0A172Q028_9CAUD</name>
<protein>
    <submittedName>
        <fullName evidence="1">Uncharacterized protein</fullName>
    </submittedName>
</protein>
<dbReference type="EMBL" id="KU935715">
    <property type="protein sequence ID" value="AND75208.1"/>
    <property type="molecule type" value="Genomic_DNA"/>
</dbReference>
<evidence type="ECO:0000313" key="2">
    <source>
        <dbReference type="Proteomes" id="UP000225947"/>
    </source>
</evidence>
<gene>
    <name evidence="1" type="ORF">ME3_47</name>
</gene>
<proteinExistence type="predicted"/>
<organism evidence="1 2">
    <name type="scientific">Acinetobacter phage vB_AbaM_ME3</name>
    <dbReference type="NCBI Taxonomy" id="1837876"/>
    <lineage>
        <taxon>Viruses</taxon>
        <taxon>Duplodnaviria</taxon>
        <taxon>Heunggongvirae</taxon>
        <taxon>Uroviricota</taxon>
        <taxon>Caudoviricetes</taxon>
        <taxon>Metrivirus</taxon>
        <taxon>Metrivirus ME3</taxon>
    </lineage>
</organism>
<sequence length="397" mass="45422">MSIIFTKTYSGSIKREISEGQFSPSPLPEYYVEQEKTKSIRTNNIEALFPSKIFNVVSKQKSVEITSNTLNIEITDVIIDGVPYTKKLNTIPSDLTKVKEDFKVLNGICYINTSKTYIQVNSDMYVVEPVIGLSSFNRTSNVAIKRLKDCFKITIKTNNPTNIHIKLNAPSIFSPSLINNWLIYHDCIYRISKPTYSYLSSHTFEYYDKEEIHELSNNIVLRDIPVGPITTETVDRFIKVSYKTYRTNLMINTSLSENLFIAVEEEGNSSLEVRTQLSLLTKYFINSVHTNKTEFIKIQENPYKASKAYEGRGESILFVWDLESKYTRSHNVPIGCERVLLSLNKIFKKEKKTIVTSSYPIYDSVSLQTSDTYTTIPYNGSNLNQLNKLLVVVNSLV</sequence>
<reference evidence="2" key="1">
    <citation type="submission" date="2016-03" db="EMBL/GenBank/DDBJ databases">
        <title>Characterization of Acinetobacter baumannii phage vB_AbaM_ME3.</title>
        <authorList>
            <person name="Buttimer C.T.H."/>
            <person name="Elbreki M."/>
            <person name="Coffey A."/>
        </authorList>
    </citation>
    <scope>NUCLEOTIDE SEQUENCE [LARGE SCALE GENOMIC DNA]</scope>
</reference>
<keyword evidence="2" id="KW-1185">Reference proteome</keyword>
<evidence type="ECO:0000313" key="1">
    <source>
        <dbReference type="EMBL" id="AND75208.1"/>
    </source>
</evidence>
<dbReference type="Proteomes" id="UP000225947">
    <property type="component" value="Segment"/>
</dbReference>